<sequence length="120" mass="13640">MTNKQVTIKQVRTALKRWGKFWCSKELGKGFSRQAATEAIGSSSSKYVSAEQMHVPDEIAQLTASIELLRPECKRAIRAKYMMHNKVVDAAKTLGFDSKRSMEFWLLKAEQSLMVNMSTH</sequence>
<dbReference type="AlphaFoldDB" id="A0A8I2H0D0"/>
<name>A0A8I2H0D0_9GAMM</name>
<proteinExistence type="predicted"/>
<reference evidence="1" key="1">
    <citation type="submission" date="2019-10" db="EMBL/GenBank/DDBJ databases">
        <authorList>
            <person name="Paulsen S."/>
        </authorList>
    </citation>
    <scope>NUCLEOTIDE SEQUENCE</scope>
    <source>
        <strain evidence="1">LMG 19692</strain>
    </source>
</reference>
<evidence type="ECO:0000313" key="1">
    <source>
        <dbReference type="EMBL" id="NLR20831.1"/>
    </source>
</evidence>
<evidence type="ECO:0000313" key="3">
    <source>
        <dbReference type="Proteomes" id="UP000646877"/>
    </source>
</evidence>
<organism evidence="1 3">
    <name type="scientific">Pseudoalteromonas maricaloris</name>
    <dbReference type="NCBI Taxonomy" id="184924"/>
    <lineage>
        <taxon>Bacteria</taxon>
        <taxon>Pseudomonadati</taxon>
        <taxon>Pseudomonadota</taxon>
        <taxon>Gammaproteobacteria</taxon>
        <taxon>Alteromonadales</taxon>
        <taxon>Pseudoalteromonadaceae</taxon>
        <taxon>Pseudoalteromonas</taxon>
    </lineage>
</organism>
<dbReference type="Proteomes" id="UP001304419">
    <property type="component" value="Chromosome 1"/>
</dbReference>
<gene>
    <name evidence="1" type="ORF">F9Y85_05740</name>
    <name evidence="2" type="ORF">R5H13_05340</name>
</gene>
<evidence type="ECO:0000313" key="4">
    <source>
        <dbReference type="Proteomes" id="UP001304419"/>
    </source>
</evidence>
<protein>
    <submittedName>
        <fullName evidence="1">Uncharacterized protein</fullName>
    </submittedName>
</protein>
<reference evidence="2 4" key="2">
    <citation type="submission" date="2023-10" db="EMBL/GenBank/DDBJ databases">
        <title>To unveil natural product biosynthetic capacity in Pseudoalteromonas.</title>
        <authorList>
            <person name="Wang J."/>
        </authorList>
    </citation>
    <scope>NUCLEOTIDE SEQUENCE [LARGE SCALE GENOMIC DNA]</scope>
    <source>
        <strain evidence="2 4">DSM 15914</strain>
    </source>
</reference>
<dbReference type="GeneID" id="98334974"/>
<dbReference type="EMBL" id="CP137578">
    <property type="protein sequence ID" value="WOX29685.1"/>
    <property type="molecule type" value="Genomic_DNA"/>
</dbReference>
<dbReference type="RefSeq" id="WP_039496108.1">
    <property type="nucleotide sequence ID" value="NZ_CBCSDF010000002.1"/>
</dbReference>
<evidence type="ECO:0000313" key="2">
    <source>
        <dbReference type="EMBL" id="WOX29685.1"/>
    </source>
</evidence>
<dbReference type="Proteomes" id="UP000646877">
    <property type="component" value="Unassembled WGS sequence"/>
</dbReference>
<dbReference type="EMBL" id="WEIA01000002">
    <property type="protein sequence ID" value="NLR20831.1"/>
    <property type="molecule type" value="Genomic_DNA"/>
</dbReference>
<accession>A0A8I2H0D0</accession>
<keyword evidence="4" id="KW-1185">Reference proteome</keyword>